<dbReference type="EMBL" id="UGHX01000001">
    <property type="protein sequence ID" value="STP11132.1"/>
    <property type="molecule type" value="Genomic_DNA"/>
</dbReference>
<keyword evidence="2" id="KW-0548">Nucleotidyltransferase</keyword>
<protein>
    <submittedName>
        <fullName evidence="2">Putative nucleotidyltransferase</fullName>
        <ecNumber evidence="2">2.7.7.-</ecNumber>
    </submittedName>
</protein>
<dbReference type="Gene3D" id="3.30.460.10">
    <property type="entry name" value="Beta Polymerase, domain 2"/>
    <property type="match status" value="1"/>
</dbReference>
<dbReference type="AlphaFoldDB" id="A0A377JVB7"/>
<name>A0A377JVB7_9HELI</name>
<evidence type="ECO:0000259" key="1">
    <source>
        <dbReference type="Pfam" id="PF01909"/>
    </source>
</evidence>
<proteinExistence type="predicted"/>
<sequence length="106" mass="11911">MSIPTKESILAYLADIKQELQDNGITELGLFGSYAKDKADIASDIDITLRTSKEFLQKFQGFESAIYLDELRQRVSRHFKTQVDICDTASMSQVKKESLLAGAIYV</sequence>
<keyword evidence="2" id="KW-0808">Transferase</keyword>
<gene>
    <name evidence="2" type="ORF">NCTC12219_01015</name>
</gene>
<dbReference type="RefSeq" id="WP_115721811.1">
    <property type="nucleotide sequence ID" value="NZ_UGHX01000001.1"/>
</dbReference>
<dbReference type="Proteomes" id="UP000255103">
    <property type="component" value="Unassembled WGS sequence"/>
</dbReference>
<accession>A0A377JVB7</accession>
<dbReference type="SUPFAM" id="SSF81301">
    <property type="entry name" value="Nucleotidyltransferase"/>
    <property type="match status" value="1"/>
</dbReference>
<evidence type="ECO:0000313" key="3">
    <source>
        <dbReference type="Proteomes" id="UP000255103"/>
    </source>
</evidence>
<dbReference type="GO" id="GO:0016779">
    <property type="term" value="F:nucleotidyltransferase activity"/>
    <property type="evidence" value="ECO:0007669"/>
    <property type="project" value="UniProtKB-KW"/>
</dbReference>
<reference evidence="2 3" key="1">
    <citation type="submission" date="2018-06" db="EMBL/GenBank/DDBJ databases">
        <authorList>
            <consortium name="Pathogen Informatics"/>
            <person name="Doyle S."/>
        </authorList>
    </citation>
    <scope>NUCLEOTIDE SEQUENCE [LARGE SCALE GENOMIC DNA]</scope>
    <source>
        <strain evidence="2 3">NCTC12219</strain>
    </source>
</reference>
<dbReference type="CDD" id="cd05403">
    <property type="entry name" value="NT_KNTase_like"/>
    <property type="match status" value="1"/>
</dbReference>
<feature type="domain" description="Polymerase nucleotidyl transferase" evidence="1">
    <location>
        <begin position="15"/>
        <end position="92"/>
    </location>
</feature>
<evidence type="ECO:0000313" key="2">
    <source>
        <dbReference type="EMBL" id="STP11132.1"/>
    </source>
</evidence>
<dbReference type="InterPro" id="IPR043519">
    <property type="entry name" value="NT_sf"/>
</dbReference>
<dbReference type="EC" id="2.7.7.-" evidence="2"/>
<dbReference type="Pfam" id="PF01909">
    <property type="entry name" value="NTP_transf_2"/>
    <property type="match status" value="1"/>
</dbReference>
<dbReference type="InterPro" id="IPR002934">
    <property type="entry name" value="Polymerase_NTP_transf_dom"/>
</dbReference>
<organism evidence="2 3">
    <name type="scientific">Helicobacter cinaedi</name>
    <dbReference type="NCBI Taxonomy" id="213"/>
    <lineage>
        <taxon>Bacteria</taxon>
        <taxon>Pseudomonadati</taxon>
        <taxon>Campylobacterota</taxon>
        <taxon>Epsilonproteobacteria</taxon>
        <taxon>Campylobacterales</taxon>
        <taxon>Helicobacteraceae</taxon>
        <taxon>Helicobacter</taxon>
    </lineage>
</organism>